<dbReference type="STRING" id="68214.AVL59_25675"/>
<evidence type="ECO:0000313" key="1">
    <source>
        <dbReference type="EMBL" id="ANP52472.1"/>
    </source>
</evidence>
<dbReference type="Proteomes" id="UP000092659">
    <property type="component" value="Chromosome"/>
</dbReference>
<name>A0A1B1B146_9ACTN</name>
<dbReference type="AlphaFoldDB" id="A0A1B1B146"/>
<dbReference type="KEGG" id="sgs:AVL59_25675"/>
<proteinExistence type="predicted"/>
<reference evidence="1 2" key="1">
    <citation type="submission" date="2016-06" db="EMBL/GenBank/DDBJ databases">
        <title>Complete genome sequence of Streptomyces griseochromogenes ATCC 14511, the Blasticidin S producer.</title>
        <authorList>
            <person name="Wu L."/>
        </authorList>
    </citation>
    <scope>NUCLEOTIDE SEQUENCE [LARGE SCALE GENOMIC DNA]</scope>
    <source>
        <strain evidence="1 2">ATCC 14511</strain>
    </source>
</reference>
<evidence type="ECO:0000313" key="2">
    <source>
        <dbReference type="Proteomes" id="UP000092659"/>
    </source>
</evidence>
<dbReference type="EMBL" id="CP016279">
    <property type="protein sequence ID" value="ANP52472.1"/>
    <property type="molecule type" value="Genomic_DNA"/>
</dbReference>
<protein>
    <submittedName>
        <fullName evidence="1">Uncharacterized protein</fullName>
    </submittedName>
</protein>
<sequence>MTDGVERLDRFEQDRTEPREVVLTARLVVRGTTAEPFRHRARRVRCGRPRAGRGPRTGACGRLPPGYHRGVNTYWHVVLPPLCA</sequence>
<organism evidence="1 2">
    <name type="scientific">Streptomyces griseochromogenes</name>
    <dbReference type="NCBI Taxonomy" id="68214"/>
    <lineage>
        <taxon>Bacteria</taxon>
        <taxon>Bacillati</taxon>
        <taxon>Actinomycetota</taxon>
        <taxon>Actinomycetes</taxon>
        <taxon>Kitasatosporales</taxon>
        <taxon>Streptomycetaceae</taxon>
        <taxon>Streptomyces</taxon>
    </lineage>
</organism>
<dbReference type="RefSeq" id="WP_067308641.1">
    <property type="nucleotide sequence ID" value="NZ_CP016279.1"/>
</dbReference>
<accession>A0A1B1B146</accession>
<gene>
    <name evidence="1" type="ORF">AVL59_25675</name>
</gene>